<keyword evidence="21" id="KW-1185">Reference proteome</keyword>
<evidence type="ECO:0000256" key="4">
    <source>
        <dbReference type="ARBA" id="ARBA00022679"/>
    </source>
</evidence>
<comment type="subcellular location">
    <subcellularLocation>
        <location evidence="1">Membrane</location>
        <topology evidence="1">Single-pass membrane protein</topology>
    </subcellularLocation>
</comment>
<evidence type="ECO:0000256" key="5">
    <source>
        <dbReference type="ARBA" id="ARBA00022692"/>
    </source>
</evidence>
<evidence type="ECO:0000256" key="9">
    <source>
        <dbReference type="ARBA" id="ARBA00022777"/>
    </source>
</evidence>
<evidence type="ECO:0000256" key="14">
    <source>
        <dbReference type="ARBA" id="ARBA00023180"/>
    </source>
</evidence>
<evidence type="ECO:0008006" key="22">
    <source>
        <dbReference type="Google" id="ProtNLM"/>
    </source>
</evidence>
<evidence type="ECO:0000256" key="8">
    <source>
        <dbReference type="ARBA" id="ARBA00022741"/>
    </source>
</evidence>
<dbReference type="SUPFAM" id="SSF56112">
    <property type="entry name" value="Protein kinase-like (PK-like)"/>
    <property type="match status" value="1"/>
</dbReference>
<dbReference type="PROSITE" id="PS00107">
    <property type="entry name" value="PROTEIN_KINASE_ATP"/>
    <property type="match status" value="1"/>
</dbReference>
<dbReference type="InterPro" id="IPR008271">
    <property type="entry name" value="Ser/Thr_kinase_AS"/>
</dbReference>
<evidence type="ECO:0000256" key="17">
    <source>
        <dbReference type="SAM" id="SignalP"/>
    </source>
</evidence>
<keyword evidence="6 17" id="KW-0732">Signal</keyword>
<evidence type="ECO:0000256" key="10">
    <source>
        <dbReference type="ARBA" id="ARBA00022840"/>
    </source>
</evidence>
<feature type="domain" description="Gnk2-homologous" evidence="19">
    <location>
        <begin position="31"/>
        <end position="139"/>
    </location>
</feature>
<dbReference type="Pfam" id="PF07714">
    <property type="entry name" value="PK_Tyr_Ser-Thr"/>
    <property type="match status" value="1"/>
</dbReference>
<dbReference type="STRING" id="77586.A0A0D9VWD1"/>
<dbReference type="GO" id="GO:0005524">
    <property type="term" value="F:ATP binding"/>
    <property type="evidence" value="ECO:0007669"/>
    <property type="project" value="UniProtKB-UniRule"/>
</dbReference>
<dbReference type="FunFam" id="1.10.510.10:FF:000343">
    <property type="entry name" value="Cysteine-rich receptor-like protein kinase 28"/>
    <property type="match status" value="1"/>
</dbReference>
<dbReference type="GO" id="GO:0009737">
    <property type="term" value="P:response to abscisic acid"/>
    <property type="evidence" value="ECO:0007669"/>
    <property type="project" value="UniProtKB-ARBA"/>
</dbReference>
<evidence type="ECO:0000256" key="3">
    <source>
        <dbReference type="ARBA" id="ARBA00022553"/>
    </source>
</evidence>
<reference evidence="20 21" key="1">
    <citation type="submission" date="2012-08" db="EMBL/GenBank/DDBJ databases">
        <title>Oryza genome evolution.</title>
        <authorList>
            <person name="Wing R.A."/>
        </authorList>
    </citation>
    <scope>NUCLEOTIDE SEQUENCE</scope>
</reference>
<dbReference type="InterPro" id="IPR038408">
    <property type="entry name" value="GNK2_sf"/>
</dbReference>
<keyword evidence="13" id="KW-0675">Receptor</keyword>
<evidence type="ECO:0000256" key="13">
    <source>
        <dbReference type="ARBA" id="ARBA00023170"/>
    </source>
</evidence>
<proteinExistence type="predicted"/>
<evidence type="ECO:0000259" key="19">
    <source>
        <dbReference type="PROSITE" id="PS51473"/>
    </source>
</evidence>
<dbReference type="FunFam" id="3.30.200.20:FF:000142">
    <property type="entry name" value="Cysteine-rich receptor-like protein kinase 10"/>
    <property type="match status" value="1"/>
</dbReference>
<evidence type="ECO:0000256" key="7">
    <source>
        <dbReference type="ARBA" id="ARBA00022737"/>
    </source>
</evidence>
<keyword evidence="3" id="KW-0597">Phosphoprotein</keyword>
<dbReference type="CDD" id="cd23509">
    <property type="entry name" value="Gnk2-like"/>
    <property type="match status" value="2"/>
</dbReference>
<feature type="signal peptide" evidence="17">
    <location>
        <begin position="1"/>
        <end position="19"/>
    </location>
</feature>
<name>A0A0D9VWD1_9ORYZ</name>
<dbReference type="Gramene" id="LPERR03G21540.1">
    <property type="protein sequence ID" value="LPERR03G21540.1"/>
    <property type="gene ID" value="LPERR03G21540"/>
</dbReference>
<dbReference type="GO" id="GO:0004674">
    <property type="term" value="F:protein serine/threonine kinase activity"/>
    <property type="evidence" value="ECO:0007669"/>
    <property type="project" value="UniProtKB-KW"/>
</dbReference>
<evidence type="ECO:0000313" key="20">
    <source>
        <dbReference type="EnsemblPlants" id="LPERR03G21540.1"/>
    </source>
</evidence>
<reference evidence="20" key="3">
    <citation type="submission" date="2015-04" db="UniProtKB">
        <authorList>
            <consortium name="EnsemblPlants"/>
        </authorList>
    </citation>
    <scope>IDENTIFICATION</scope>
</reference>
<dbReference type="Gene3D" id="3.30.430.20">
    <property type="entry name" value="Gnk2 domain, C-X8-C-X2-C motif"/>
    <property type="match status" value="2"/>
</dbReference>
<feature type="transmembrane region" description="Helical" evidence="16">
    <location>
        <begin position="304"/>
        <end position="326"/>
    </location>
</feature>
<dbReference type="EnsemblPlants" id="LPERR03G21540.1">
    <property type="protein sequence ID" value="LPERR03G21540.1"/>
    <property type="gene ID" value="LPERR03G21540"/>
</dbReference>
<dbReference type="PROSITE" id="PS51473">
    <property type="entry name" value="GNK2"/>
    <property type="match status" value="2"/>
</dbReference>
<dbReference type="InterPro" id="IPR011009">
    <property type="entry name" value="Kinase-like_dom_sf"/>
</dbReference>
<dbReference type="CDD" id="cd14066">
    <property type="entry name" value="STKc_IRAK"/>
    <property type="match status" value="1"/>
</dbReference>
<dbReference type="AlphaFoldDB" id="A0A0D9VWD1"/>
<dbReference type="eggNOG" id="ENOG502QWDY">
    <property type="taxonomic scope" value="Eukaryota"/>
</dbReference>
<protein>
    <recommendedName>
        <fullName evidence="22">Protein kinase domain-containing protein</fullName>
    </recommendedName>
</protein>
<evidence type="ECO:0000256" key="2">
    <source>
        <dbReference type="ARBA" id="ARBA00022527"/>
    </source>
</evidence>
<keyword evidence="10 15" id="KW-0067">ATP-binding</keyword>
<dbReference type="PANTHER" id="PTHR27002">
    <property type="entry name" value="RECEPTOR-LIKE SERINE/THREONINE-PROTEIN KINASE SD1-8"/>
    <property type="match status" value="1"/>
</dbReference>
<keyword evidence="8 15" id="KW-0547">Nucleotide-binding</keyword>
<evidence type="ECO:0000313" key="21">
    <source>
        <dbReference type="Proteomes" id="UP000032180"/>
    </source>
</evidence>
<keyword evidence="7" id="KW-0677">Repeat</keyword>
<keyword evidence="9" id="KW-0418">Kinase</keyword>
<evidence type="ECO:0000256" key="11">
    <source>
        <dbReference type="ARBA" id="ARBA00022989"/>
    </source>
</evidence>
<organism evidence="20 21">
    <name type="scientific">Leersia perrieri</name>
    <dbReference type="NCBI Taxonomy" id="77586"/>
    <lineage>
        <taxon>Eukaryota</taxon>
        <taxon>Viridiplantae</taxon>
        <taxon>Streptophyta</taxon>
        <taxon>Embryophyta</taxon>
        <taxon>Tracheophyta</taxon>
        <taxon>Spermatophyta</taxon>
        <taxon>Magnoliopsida</taxon>
        <taxon>Liliopsida</taxon>
        <taxon>Poales</taxon>
        <taxon>Poaceae</taxon>
        <taxon>BOP clade</taxon>
        <taxon>Oryzoideae</taxon>
        <taxon>Oryzeae</taxon>
        <taxon>Oryzinae</taxon>
        <taxon>Leersia</taxon>
    </lineage>
</organism>
<sequence>MYIMDAIVILLVIIMRSATAPPLCLAAGAELMTWKCSNNRTSYSPNSTYESNVRGLIASLAANASSKSPIGFATGTVVVGSGTDTLWGAALCRGDTAGAACASCLALSAPDVALGKCRGSRDASAFYDRCLVRVSGEEDFLSSRDNTQVQIMGSSKDSVVGDGGTKAERFGALVAYLLGALSDVAAFDNNGTRYAVGVVSSDGDGEGFVATTTEVVRRVNGMVQCTPDQAPAACRGCLQGLVRDMAAAANGSIGGQINAVWCRLRYEVWQFYDGSPMLRLVAPPLSSGDPKGDGTRGRTNAVTAMAIAIVLGVVVIVLSVFTILLWRKTKPKREQLHTKMKRMCITNVSAQANEEDDHAGSSLLFDLSTLRCATSDFAEENKLGHGGFGAVYKGLLPDGREIAVKRLDKASRQGLKELKNELLLVVKLRHNNLAKLLGVCLDGQEKLLVYEYLPNRSLDIFLFKRHEDLMSELLDWHTRYRIIYGVARGLLYLHEDTQARIIHRDLKASNILLDGDMTPKISDFGLARLFDSEKTTTITSQVVGTLGYMAPEYAVLGQISVKLDVYSFGVLTLEIITGRRNTDVFDSVEEEPNTLLSYVWDHWSKGTPSKVINRWLQQQAPENEVLKCIHLGLLCVQENPSDRPTMLSVLVMLHGEASSFESPSKPAFIYKSSGIDSSKSYSKGLGVQRVVANDQGSTNSISVSDFNPR</sequence>
<evidence type="ECO:0000256" key="1">
    <source>
        <dbReference type="ARBA" id="ARBA00004167"/>
    </source>
</evidence>
<dbReference type="Proteomes" id="UP000032180">
    <property type="component" value="Chromosome 3"/>
</dbReference>
<dbReference type="PANTHER" id="PTHR27002:SF711">
    <property type="entry name" value="OS10G0327000 PROTEIN"/>
    <property type="match status" value="1"/>
</dbReference>
<dbReference type="PROSITE" id="PS00108">
    <property type="entry name" value="PROTEIN_KINASE_ST"/>
    <property type="match status" value="1"/>
</dbReference>
<dbReference type="InterPro" id="IPR002902">
    <property type="entry name" value="GNK2"/>
</dbReference>
<keyword evidence="2" id="KW-0723">Serine/threonine-protein kinase</keyword>
<dbReference type="InterPro" id="IPR017441">
    <property type="entry name" value="Protein_kinase_ATP_BS"/>
</dbReference>
<keyword evidence="11 16" id="KW-1133">Transmembrane helix</keyword>
<dbReference type="Pfam" id="PF01657">
    <property type="entry name" value="Stress-antifung"/>
    <property type="match status" value="2"/>
</dbReference>
<dbReference type="Gene3D" id="1.10.510.10">
    <property type="entry name" value="Transferase(Phosphotransferase) domain 1"/>
    <property type="match status" value="1"/>
</dbReference>
<keyword evidence="14" id="KW-0325">Glycoprotein</keyword>
<dbReference type="Gene3D" id="3.30.200.20">
    <property type="entry name" value="Phosphorylase Kinase, domain 1"/>
    <property type="match status" value="1"/>
</dbReference>
<keyword evidence="4" id="KW-0808">Transferase</keyword>
<feature type="binding site" evidence="15">
    <location>
        <position position="405"/>
    </location>
    <ligand>
        <name>ATP</name>
        <dbReference type="ChEBI" id="CHEBI:30616"/>
    </ligand>
</feature>
<feature type="domain" description="Protein kinase" evidence="18">
    <location>
        <begin position="377"/>
        <end position="657"/>
    </location>
</feature>
<dbReference type="InterPro" id="IPR000719">
    <property type="entry name" value="Prot_kinase_dom"/>
</dbReference>
<dbReference type="HOGENOM" id="CLU_000288_35_7_1"/>
<evidence type="ECO:0000256" key="12">
    <source>
        <dbReference type="ARBA" id="ARBA00023136"/>
    </source>
</evidence>
<keyword evidence="12 16" id="KW-0472">Membrane</keyword>
<evidence type="ECO:0000259" key="18">
    <source>
        <dbReference type="PROSITE" id="PS50011"/>
    </source>
</evidence>
<feature type="domain" description="Gnk2-homologous" evidence="19">
    <location>
        <begin position="169"/>
        <end position="271"/>
    </location>
</feature>
<feature type="chain" id="PRO_5002348123" description="Protein kinase domain-containing protein" evidence="17">
    <location>
        <begin position="20"/>
        <end position="709"/>
    </location>
</feature>
<evidence type="ECO:0000256" key="15">
    <source>
        <dbReference type="PROSITE-ProRule" id="PRU10141"/>
    </source>
</evidence>
<dbReference type="GO" id="GO:0005886">
    <property type="term" value="C:plasma membrane"/>
    <property type="evidence" value="ECO:0007669"/>
    <property type="project" value="TreeGrafter"/>
</dbReference>
<dbReference type="SMART" id="SM00220">
    <property type="entry name" value="S_TKc"/>
    <property type="match status" value="1"/>
</dbReference>
<keyword evidence="5 16" id="KW-0812">Transmembrane</keyword>
<evidence type="ECO:0000256" key="6">
    <source>
        <dbReference type="ARBA" id="ARBA00022729"/>
    </source>
</evidence>
<dbReference type="PROSITE" id="PS50011">
    <property type="entry name" value="PROTEIN_KINASE_DOM"/>
    <property type="match status" value="1"/>
</dbReference>
<dbReference type="InterPro" id="IPR001245">
    <property type="entry name" value="Ser-Thr/Tyr_kinase_cat_dom"/>
</dbReference>
<reference evidence="21" key="2">
    <citation type="submission" date="2013-12" db="EMBL/GenBank/DDBJ databases">
        <authorList>
            <person name="Yu Y."/>
            <person name="Lee S."/>
            <person name="de Baynast K."/>
            <person name="Wissotski M."/>
            <person name="Liu L."/>
            <person name="Talag J."/>
            <person name="Goicoechea J."/>
            <person name="Angelova A."/>
            <person name="Jetty R."/>
            <person name="Kudrna D."/>
            <person name="Golser W."/>
            <person name="Rivera L."/>
            <person name="Zhang J."/>
            <person name="Wing R."/>
        </authorList>
    </citation>
    <scope>NUCLEOTIDE SEQUENCE</scope>
</reference>
<accession>A0A0D9VWD1</accession>
<evidence type="ECO:0000256" key="16">
    <source>
        <dbReference type="SAM" id="Phobius"/>
    </source>
</evidence>